<proteinExistence type="predicted"/>
<evidence type="ECO:0000256" key="1">
    <source>
        <dbReference type="SAM" id="MobiDB-lite"/>
    </source>
</evidence>
<evidence type="ECO:0000313" key="3">
    <source>
        <dbReference type="Proteomes" id="UP001218218"/>
    </source>
</evidence>
<dbReference type="EMBL" id="JARIHO010000159">
    <property type="protein sequence ID" value="KAJ7300606.1"/>
    <property type="molecule type" value="Genomic_DNA"/>
</dbReference>
<feature type="region of interest" description="Disordered" evidence="1">
    <location>
        <begin position="193"/>
        <end position="214"/>
    </location>
</feature>
<feature type="compositionally biased region" description="Polar residues" evidence="1">
    <location>
        <begin position="198"/>
        <end position="209"/>
    </location>
</feature>
<sequence>MVSTTVPAMPKAMVNSLLAISESVAATWYPDRVKQRAFLDEKTVALEGFSTMIPAIARDKSLYDVSFNMKNSYHQTAMGPGGIIGGRYPVILDLCSRIKTEHELNRVGLSAATIAAQQAHCTELEDARVAAEEQAAAEAAASAKPKKSKGKKAKKSKAIVEDIDDDVSVFDDSEFPMTGSGEVDDPMQIDAEQVEEGTPSTSHHTTQSLDAHASVSPPDYEGFFKKFAQVTQQLRLSFLRMKGFDQSAPSYIKAMAILSRIDPKSVSGPVTTDFPVPPLKKRVCTHSYTHEDSADQYAAAELATNGPSVQKTVAEVHKVLSSDQSDTDSIGSVRLQESEIRSRIGFSNAQLRYLLEHHEYLLKDLSRILDMQHQCTPASSST</sequence>
<reference evidence="2" key="1">
    <citation type="submission" date="2023-03" db="EMBL/GenBank/DDBJ databases">
        <title>Massive genome expansion in bonnet fungi (Mycena s.s.) driven by repeated elements and novel gene families across ecological guilds.</title>
        <authorList>
            <consortium name="Lawrence Berkeley National Laboratory"/>
            <person name="Harder C.B."/>
            <person name="Miyauchi S."/>
            <person name="Viragh M."/>
            <person name="Kuo A."/>
            <person name="Thoen E."/>
            <person name="Andreopoulos B."/>
            <person name="Lu D."/>
            <person name="Skrede I."/>
            <person name="Drula E."/>
            <person name="Henrissat B."/>
            <person name="Morin E."/>
            <person name="Kohler A."/>
            <person name="Barry K."/>
            <person name="LaButti K."/>
            <person name="Morin E."/>
            <person name="Salamov A."/>
            <person name="Lipzen A."/>
            <person name="Mereny Z."/>
            <person name="Hegedus B."/>
            <person name="Baldrian P."/>
            <person name="Stursova M."/>
            <person name="Weitz H."/>
            <person name="Taylor A."/>
            <person name="Grigoriev I.V."/>
            <person name="Nagy L.G."/>
            <person name="Martin F."/>
            <person name="Kauserud H."/>
        </authorList>
    </citation>
    <scope>NUCLEOTIDE SEQUENCE</scope>
    <source>
        <strain evidence="2">CBHHK002</strain>
    </source>
</reference>
<dbReference type="AlphaFoldDB" id="A0AAD6YWV9"/>
<keyword evidence="3" id="KW-1185">Reference proteome</keyword>
<accession>A0AAD6YWV9</accession>
<organism evidence="2 3">
    <name type="scientific">Mycena albidolilacea</name>
    <dbReference type="NCBI Taxonomy" id="1033008"/>
    <lineage>
        <taxon>Eukaryota</taxon>
        <taxon>Fungi</taxon>
        <taxon>Dikarya</taxon>
        <taxon>Basidiomycota</taxon>
        <taxon>Agaricomycotina</taxon>
        <taxon>Agaricomycetes</taxon>
        <taxon>Agaricomycetidae</taxon>
        <taxon>Agaricales</taxon>
        <taxon>Marasmiineae</taxon>
        <taxon>Mycenaceae</taxon>
        <taxon>Mycena</taxon>
    </lineage>
</organism>
<evidence type="ECO:0000313" key="2">
    <source>
        <dbReference type="EMBL" id="KAJ7300606.1"/>
    </source>
</evidence>
<dbReference type="Proteomes" id="UP001218218">
    <property type="component" value="Unassembled WGS sequence"/>
</dbReference>
<gene>
    <name evidence="2" type="ORF">DFH08DRAFT_828297</name>
</gene>
<name>A0AAD6YWV9_9AGAR</name>
<comment type="caution">
    <text evidence="2">The sequence shown here is derived from an EMBL/GenBank/DDBJ whole genome shotgun (WGS) entry which is preliminary data.</text>
</comment>
<protein>
    <submittedName>
        <fullName evidence="2">Uncharacterized protein</fullName>
    </submittedName>
</protein>